<evidence type="ECO:0000256" key="3">
    <source>
        <dbReference type="PROSITE-ProRule" id="PRU00339"/>
    </source>
</evidence>
<accession>A0A858R6V1</accession>
<dbReference type="Gene3D" id="2.60.120.620">
    <property type="entry name" value="q2cbj1_9rhob like domain"/>
    <property type="match status" value="1"/>
</dbReference>
<dbReference type="SMART" id="SM00028">
    <property type="entry name" value="TPR"/>
    <property type="match status" value="5"/>
</dbReference>
<dbReference type="PROSITE" id="PS50293">
    <property type="entry name" value="TPR_REGION"/>
    <property type="match status" value="1"/>
</dbReference>
<name>A0A858R6V1_9PROT</name>
<dbReference type="InterPro" id="IPR051012">
    <property type="entry name" value="CellSynth/LPSAsmb/PSIAsmb"/>
</dbReference>
<dbReference type="PANTHER" id="PTHR45586">
    <property type="entry name" value="TPR REPEAT-CONTAINING PROTEIN PA4667"/>
    <property type="match status" value="1"/>
</dbReference>
<dbReference type="KEGG" id="acru:HHL28_09480"/>
<evidence type="ECO:0000313" key="5">
    <source>
        <dbReference type="Proteomes" id="UP000501891"/>
    </source>
</evidence>
<evidence type="ECO:0000313" key="4">
    <source>
        <dbReference type="EMBL" id="QJE73289.1"/>
    </source>
</evidence>
<keyword evidence="5" id="KW-1185">Reference proteome</keyword>
<dbReference type="InterPro" id="IPR019734">
    <property type="entry name" value="TPR_rpt"/>
</dbReference>
<keyword evidence="1" id="KW-0677">Repeat</keyword>
<evidence type="ECO:0000256" key="2">
    <source>
        <dbReference type="ARBA" id="ARBA00022803"/>
    </source>
</evidence>
<protein>
    <submittedName>
        <fullName evidence="4">Tetratricopeptide repeat protein</fullName>
    </submittedName>
</protein>
<dbReference type="Pfam" id="PF13759">
    <property type="entry name" value="2OG-FeII_Oxy_5"/>
    <property type="match status" value="1"/>
</dbReference>
<feature type="repeat" description="TPR" evidence="3">
    <location>
        <begin position="15"/>
        <end position="48"/>
    </location>
</feature>
<dbReference type="Gene3D" id="1.25.40.10">
    <property type="entry name" value="Tetratricopeptide repeat domain"/>
    <property type="match status" value="2"/>
</dbReference>
<dbReference type="PANTHER" id="PTHR45586:SF1">
    <property type="entry name" value="LIPOPOLYSACCHARIDE ASSEMBLY PROTEIN B"/>
    <property type="match status" value="1"/>
</dbReference>
<dbReference type="AlphaFoldDB" id="A0A858R6V1"/>
<dbReference type="Pfam" id="PF00515">
    <property type="entry name" value="TPR_1"/>
    <property type="match status" value="1"/>
</dbReference>
<organism evidence="4 5">
    <name type="scientific">Aerophototrophica crusticola</name>
    <dbReference type="NCBI Taxonomy" id="1709002"/>
    <lineage>
        <taxon>Bacteria</taxon>
        <taxon>Pseudomonadati</taxon>
        <taxon>Pseudomonadota</taxon>
        <taxon>Alphaproteobacteria</taxon>
        <taxon>Rhodospirillales</taxon>
        <taxon>Rhodospirillaceae</taxon>
        <taxon>Aerophototrophica</taxon>
    </lineage>
</organism>
<dbReference type="Proteomes" id="UP000501891">
    <property type="component" value="Chromosome"/>
</dbReference>
<gene>
    <name evidence="4" type="ORF">HHL28_09480</name>
</gene>
<dbReference type="Pfam" id="PF13432">
    <property type="entry name" value="TPR_16"/>
    <property type="match status" value="2"/>
</dbReference>
<sequence length="411" mass="45019">MAFYRQALSAAPDLPEVWHNLGNALSGLDRHEEAIEAYRRALSLDPFNRDTHANLNKLLWQLGRHGEVLESYRAAKRAAPDRADVLEMAAEAEAHFGRPEEALADVDRALVLAPDSPAVRHTRGNVLLRQDRPAEALADFERGLAAASDSAALLRGAGEAALAAGDPDKALAYARRLATLAPTDQLAYAQQALALRLKGDAGEAYINDYDRLVGVLDLPPPPGFADMEAFNRDLLAALQTLHTTKHEPIDQTLRHGTQTAETLFGRQGLPPVVGVLQRSLEQAITGWIATLPDDKAHPFLGRKTGGIRISGSWSARLHDQGYHTDHVHPAGWLSACYYAEVPDAVADEKAKQGWIKFGEPNMGPRLRLPWVRAVQPRPGRLVIFPSYVWHGTIPFHGPQHRTTVAFDMVPA</sequence>
<proteinExistence type="predicted"/>
<dbReference type="PROSITE" id="PS50005">
    <property type="entry name" value="TPR"/>
    <property type="match status" value="1"/>
</dbReference>
<keyword evidence="2 3" id="KW-0802">TPR repeat</keyword>
<reference evidence="4" key="1">
    <citation type="submission" date="2020-04" db="EMBL/GenBank/DDBJ databases">
        <title>A desert anoxygenic phototrophic bacterium fixes CO2 using RubisCO under aerobic conditions.</title>
        <authorList>
            <person name="Tang K."/>
        </authorList>
    </citation>
    <scope>NUCLEOTIDE SEQUENCE [LARGE SCALE GENOMIC DNA]</scope>
    <source>
        <strain evidence="4">MIMtkB3</strain>
    </source>
</reference>
<dbReference type="SUPFAM" id="SSF48452">
    <property type="entry name" value="TPR-like"/>
    <property type="match status" value="1"/>
</dbReference>
<dbReference type="InterPro" id="IPR011990">
    <property type="entry name" value="TPR-like_helical_dom_sf"/>
</dbReference>
<dbReference type="EMBL" id="CP051775">
    <property type="protein sequence ID" value="QJE73289.1"/>
    <property type="molecule type" value="Genomic_DNA"/>
</dbReference>
<evidence type="ECO:0000256" key="1">
    <source>
        <dbReference type="ARBA" id="ARBA00022737"/>
    </source>
</evidence>
<dbReference type="InterPro" id="IPR012668">
    <property type="entry name" value="CHP02466"/>
</dbReference>